<dbReference type="AlphaFoldDB" id="A0A553WA84"/>
<dbReference type="EMBL" id="VKKU01000002">
    <property type="protein sequence ID" value="TSB01593.1"/>
    <property type="molecule type" value="Genomic_DNA"/>
</dbReference>
<name>A0A553WA84_9SPHN</name>
<accession>A0A553WA84</accession>
<dbReference type="Proteomes" id="UP000320160">
    <property type="component" value="Unassembled WGS sequence"/>
</dbReference>
<dbReference type="OrthoDB" id="5400913at2"/>
<proteinExistence type="predicted"/>
<keyword evidence="2" id="KW-1185">Reference proteome</keyword>
<organism evidence="1 2">
    <name type="scientific">Sphingorhabdus contaminans</name>
    <dbReference type="NCBI Taxonomy" id="1343899"/>
    <lineage>
        <taxon>Bacteria</taxon>
        <taxon>Pseudomonadati</taxon>
        <taxon>Pseudomonadota</taxon>
        <taxon>Alphaproteobacteria</taxon>
        <taxon>Sphingomonadales</taxon>
        <taxon>Sphingomonadaceae</taxon>
        <taxon>Sphingorhabdus</taxon>
    </lineage>
</organism>
<evidence type="ECO:0000313" key="1">
    <source>
        <dbReference type="EMBL" id="TSB01593.1"/>
    </source>
</evidence>
<reference evidence="1 2" key="1">
    <citation type="submission" date="2019-07" db="EMBL/GenBank/DDBJ databases">
        <authorList>
            <person name="Park M."/>
        </authorList>
    </citation>
    <scope>NUCLEOTIDE SEQUENCE [LARGE SCALE GENOMIC DNA]</scope>
    <source>
        <strain evidence="1 2">KCTC32445</strain>
    </source>
</reference>
<sequence length="203" mass="21454">MRSIDDLAMHSDPYGSHQISRSTRSLGLRRLGTLLGSLLLPGAAAEAQLLSNVSVHVSSQTVADGYSIANAKAVPAALVEYQTRVENAGLLWLTANSLTITNPIPAHMSLYVGDLGVPGSGPVSFSEGPRASQLQCPFGGYADGTDCLEFSSDGGATFTYQPQPNSDGCDAAITHIRIRPNGSMAPAFLQPSSFVLRYRMKVK</sequence>
<evidence type="ECO:0000313" key="2">
    <source>
        <dbReference type="Proteomes" id="UP000320160"/>
    </source>
</evidence>
<dbReference type="RefSeq" id="WP_143776811.1">
    <property type="nucleotide sequence ID" value="NZ_VKKU01000002.1"/>
</dbReference>
<comment type="caution">
    <text evidence="1">The sequence shown here is derived from an EMBL/GenBank/DDBJ whole genome shotgun (WGS) entry which is preliminary data.</text>
</comment>
<gene>
    <name evidence="1" type="ORF">FOM92_10430</name>
</gene>
<protein>
    <submittedName>
        <fullName evidence="1">Uncharacterized protein</fullName>
    </submittedName>
</protein>